<evidence type="ECO:0000256" key="4">
    <source>
        <dbReference type="ARBA" id="ARBA00023136"/>
    </source>
</evidence>
<evidence type="ECO:0000256" key="5">
    <source>
        <dbReference type="ARBA" id="ARBA00038359"/>
    </source>
</evidence>
<evidence type="ECO:0000256" key="2">
    <source>
        <dbReference type="ARBA" id="ARBA00022692"/>
    </source>
</evidence>
<feature type="transmembrane region" description="Helical" evidence="7">
    <location>
        <begin position="221"/>
        <end position="245"/>
    </location>
</feature>
<feature type="transmembrane region" description="Helical" evidence="7">
    <location>
        <begin position="189"/>
        <end position="209"/>
    </location>
</feature>
<dbReference type="AlphaFoldDB" id="A0A9W9MA24"/>
<reference evidence="9" key="2">
    <citation type="journal article" date="2023" name="IMA Fungus">
        <title>Comparative genomic study of the Penicillium genus elucidates a diverse pangenome and 15 lateral gene transfer events.</title>
        <authorList>
            <person name="Petersen C."/>
            <person name="Sorensen T."/>
            <person name="Nielsen M.R."/>
            <person name="Sondergaard T.E."/>
            <person name="Sorensen J.L."/>
            <person name="Fitzpatrick D.A."/>
            <person name="Frisvad J.C."/>
            <person name="Nielsen K.L."/>
        </authorList>
    </citation>
    <scope>NUCLEOTIDE SEQUENCE</scope>
    <source>
        <strain evidence="9">IBT 15544</strain>
    </source>
</reference>
<dbReference type="PANTHER" id="PTHR33048">
    <property type="entry name" value="PTH11-LIKE INTEGRAL MEMBRANE PROTEIN (AFU_ORTHOLOGUE AFUA_5G11245)"/>
    <property type="match status" value="1"/>
</dbReference>
<keyword evidence="10" id="KW-1185">Reference proteome</keyword>
<evidence type="ECO:0000256" key="1">
    <source>
        <dbReference type="ARBA" id="ARBA00004141"/>
    </source>
</evidence>
<feature type="transmembrane region" description="Helical" evidence="7">
    <location>
        <begin position="107"/>
        <end position="131"/>
    </location>
</feature>
<evidence type="ECO:0000256" key="7">
    <source>
        <dbReference type="SAM" id="Phobius"/>
    </source>
</evidence>
<reference evidence="9" key="1">
    <citation type="submission" date="2022-12" db="EMBL/GenBank/DDBJ databases">
        <authorList>
            <person name="Petersen C."/>
        </authorList>
    </citation>
    <scope>NUCLEOTIDE SEQUENCE</scope>
    <source>
        <strain evidence="9">IBT 15544</strain>
    </source>
</reference>
<keyword evidence="3 7" id="KW-1133">Transmembrane helix</keyword>
<keyword evidence="4 7" id="KW-0472">Membrane</keyword>
<feature type="transmembrane region" description="Helical" evidence="7">
    <location>
        <begin position="63"/>
        <end position="87"/>
    </location>
</feature>
<dbReference type="RefSeq" id="XP_058305348.1">
    <property type="nucleotide sequence ID" value="XM_058455360.1"/>
</dbReference>
<feature type="transmembrane region" description="Helical" evidence="7">
    <location>
        <begin position="30"/>
        <end position="51"/>
    </location>
</feature>
<dbReference type="OrthoDB" id="444631at2759"/>
<feature type="region of interest" description="Disordered" evidence="6">
    <location>
        <begin position="341"/>
        <end position="360"/>
    </location>
</feature>
<evidence type="ECO:0000256" key="6">
    <source>
        <dbReference type="SAM" id="MobiDB-lite"/>
    </source>
</evidence>
<sequence length="378" mass="41802">MASDTIIPAMAPPAGQTSNFVDPPYTGTKFVVVNCVFLPLAFTALCVRTWTRAFVVRSFGWNDYLMVMALTLSCALTGVTLEMLNWGLGKHMWDVPMTSLTPWFMKLNVIAAILYCAATGFTKCSVLIFYLRIFPSRNFHICVWAIVFIAAGYAIASILANIVSCSPVAKAWDLTITTGHCMNRPVFYFANAGLGIFTDFATVVVPIPWLRRLQMPTRQKIAVGGILAMGCFVGIVSCIRLASLYELLKSPDLTWTTTNALMWCTIELNLGIFGGCVTAIRPFIRRYFPRLLGLSSGGYRSDSRKYDHQLSSLPSQRPDFSGRDNQYSATLTTLRADNDSGEHILSQYPSSHEKDADGPAGIVRTVDFNVENSSRTEQ</sequence>
<gene>
    <name evidence="9" type="ORF">N7498_008298</name>
</gene>
<keyword evidence="2 7" id="KW-0812">Transmembrane</keyword>
<organism evidence="9 10">
    <name type="scientific">Penicillium cinerascens</name>
    <dbReference type="NCBI Taxonomy" id="70096"/>
    <lineage>
        <taxon>Eukaryota</taxon>
        <taxon>Fungi</taxon>
        <taxon>Dikarya</taxon>
        <taxon>Ascomycota</taxon>
        <taxon>Pezizomycotina</taxon>
        <taxon>Eurotiomycetes</taxon>
        <taxon>Eurotiomycetidae</taxon>
        <taxon>Eurotiales</taxon>
        <taxon>Aspergillaceae</taxon>
        <taxon>Penicillium</taxon>
    </lineage>
</organism>
<comment type="similarity">
    <text evidence="5">Belongs to the SAT4 family.</text>
</comment>
<dbReference type="InterPro" id="IPR049326">
    <property type="entry name" value="Rhodopsin_dom_fungi"/>
</dbReference>
<evidence type="ECO:0000313" key="9">
    <source>
        <dbReference type="EMBL" id="KAJ5194860.1"/>
    </source>
</evidence>
<feature type="transmembrane region" description="Helical" evidence="7">
    <location>
        <begin position="143"/>
        <end position="169"/>
    </location>
</feature>
<dbReference type="InterPro" id="IPR052337">
    <property type="entry name" value="SAT4-like"/>
</dbReference>
<dbReference type="GeneID" id="83182661"/>
<feature type="domain" description="Rhodopsin" evidence="8">
    <location>
        <begin position="47"/>
        <end position="286"/>
    </location>
</feature>
<dbReference type="GO" id="GO:0016020">
    <property type="term" value="C:membrane"/>
    <property type="evidence" value="ECO:0007669"/>
    <property type="project" value="UniProtKB-SubCell"/>
</dbReference>
<protein>
    <recommendedName>
        <fullName evidence="8">Rhodopsin domain-containing protein</fullName>
    </recommendedName>
</protein>
<dbReference type="Pfam" id="PF20684">
    <property type="entry name" value="Fung_rhodopsin"/>
    <property type="match status" value="1"/>
</dbReference>
<evidence type="ECO:0000313" key="10">
    <source>
        <dbReference type="Proteomes" id="UP001150904"/>
    </source>
</evidence>
<dbReference type="Proteomes" id="UP001150904">
    <property type="component" value="Unassembled WGS sequence"/>
</dbReference>
<accession>A0A9W9MA24</accession>
<evidence type="ECO:0000259" key="8">
    <source>
        <dbReference type="Pfam" id="PF20684"/>
    </source>
</evidence>
<comment type="caution">
    <text evidence="9">The sequence shown here is derived from an EMBL/GenBank/DDBJ whole genome shotgun (WGS) entry which is preliminary data.</text>
</comment>
<dbReference type="EMBL" id="JAPQKR010000015">
    <property type="protein sequence ID" value="KAJ5194860.1"/>
    <property type="molecule type" value="Genomic_DNA"/>
</dbReference>
<proteinExistence type="inferred from homology"/>
<dbReference type="PANTHER" id="PTHR33048:SF47">
    <property type="entry name" value="INTEGRAL MEMBRANE PROTEIN-RELATED"/>
    <property type="match status" value="1"/>
</dbReference>
<name>A0A9W9MA24_9EURO</name>
<comment type="subcellular location">
    <subcellularLocation>
        <location evidence="1">Membrane</location>
        <topology evidence="1">Multi-pass membrane protein</topology>
    </subcellularLocation>
</comment>
<feature type="transmembrane region" description="Helical" evidence="7">
    <location>
        <begin position="260"/>
        <end position="280"/>
    </location>
</feature>
<evidence type="ECO:0000256" key="3">
    <source>
        <dbReference type="ARBA" id="ARBA00022989"/>
    </source>
</evidence>